<dbReference type="Ensembl" id="ENSSLUT00000034787.1">
    <property type="protein sequence ID" value="ENSSLUP00000033735.1"/>
    <property type="gene ID" value="ENSSLUG00000015012.1"/>
</dbReference>
<dbReference type="SMART" id="SM01289">
    <property type="entry name" value="PYRIN"/>
    <property type="match status" value="1"/>
</dbReference>
<evidence type="ECO:0000313" key="3">
    <source>
        <dbReference type="Proteomes" id="UP000694568"/>
    </source>
</evidence>
<dbReference type="InterPro" id="IPR004020">
    <property type="entry name" value="DAPIN"/>
</dbReference>
<accession>A0A8C9Z2H4</accession>
<evidence type="ECO:0000259" key="1">
    <source>
        <dbReference type="PROSITE" id="PS50824"/>
    </source>
</evidence>
<name>A0A8C9Z2H4_SANLU</name>
<evidence type="ECO:0000313" key="2">
    <source>
        <dbReference type="Ensembl" id="ENSSLUP00000033735.1"/>
    </source>
</evidence>
<dbReference type="GeneTree" id="ENSGT01010000223506"/>
<reference evidence="2" key="2">
    <citation type="submission" date="2025-09" db="UniProtKB">
        <authorList>
            <consortium name="Ensembl"/>
        </authorList>
    </citation>
    <scope>IDENTIFICATION</scope>
</reference>
<protein>
    <recommendedName>
        <fullName evidence="1">Pyrin domain-containing protein</fullName>
    </recommendedName>
</protein>
<dbReference type="AlphaFoldDB" id="A0A8C9Z2H4"/>
<dbReference type="SUPFAM" id="SSF47986">
    <property type="entry name" value="DEATH domain"/>
    <property type="match status" value="1"/>
</dbReference>
<dbReference type="Proteomes" id="UP000694568">
    <property type="component" value="Unplaced"/>
</dbReference>
<reference evidence="2" key="1">
    <citation type="submission" date="2025-08" db="UniProtKB">
        <authorList>
            <consortium name="Ensembl"/>
        </authorList>
    </citation>
    <scope>IDENTIFICATION</scope>
</reference>
<dbReference type="PROSITE" id="PS50824">
    <property type="entry name" value="DAPIN"/>
    <property type="match status" value="1"/>
</dbReference>
<keyword evidence="3" id="KW-1185">Reference proteome</keyword>
<feature type="domain" description="Pyrin" evidence="1">
    <location>
        <begin position="7"/>
        <end position="90"/>
    </location>
</feature>
<dbReference type="Gene3D" id="1.10.533.10">
    <property type="entry name" value="Death Domain, Fas"/>
    <property type="match status" value="1"/>
</dbReference>
<dbReference type="Pfam" id="PF02758">
    <property type="entry name" value="PYRIN"/>
    <property type="match status" value="1"/>
</dbReference>
<organism evidence="2 3">
    <name type="scientific">Sander lucioperca</name>
    <name type="common">Pike-perch</name>
    <name type="synonym">Perca lucioperca</name>
    <dbReference type="NCBI Taxonomy" id="283035"/>
    <lineage>
        <taxon>Eukaryota</taxon>
        <taxon>Metazoa</taxon>
        <taxon>Chordata</taxon>
        <taxon>Craniata</taxon>
        <taxon>Vertebrata</taxon>
        <taxon>Euteleostomi</taxon>
        <taxon>Actinopterygii</taxon>
        <taxon>Neopterygii</taxon>
        <taxon>Teleostei</taxon>
        <taxon>Neoteleostei</taxon>
        <taxon>Acanthomorphata</taxon>
        <taxon>Eupercaria</taxon>
        <taxon>Perciformes</taxon>
        <taxon>Percoidei</taxon>
        <taxon>Percidae</taxon>
        <taxon>Luciopercinae</taxon>
        <taxon>Sander</taxon>
    </lineage>
</organism>
<dbReference type="InterPro" id="IPR011029">
    <property type="entry name" value="DEATH-like_dom_sf"/>
</dbReference>
<dbReference type="CDD" id="cd08321">
    <property type="entry name" value="Pyrin_ASC-like"/>
    <property type="match status" value="1"/>
</dbReference>
<sequence>MMTAVDLFNTLEDLREDEFKQFKWWLQQQDLLEGYQRIKVSKLENADRQDTVDVMVNTFHLHGALKVTKKVLEMIYRNDLVQSLPDASSGPEGQSIFLICIFLDISDVGKTSENRGTPSSQSKGKLLYYLVSMELVTPFSNKLLMVYRHV</sequence>
<proteinExistence type="predicted"/>